<gene>
    <name evidence="2" type="ORF">E5288_WYG017136</name>
</gene>
<protein>
    <submittedName>
        <fullName evidence="2">Uncharacterized protein</fullName>
    </submittedName>
</protein>
<evidence type="ECO:0000313" key="3">
    <source>
        <dbReference type="Proteomes" id="UP000322234"/>
    </source>
</evidence>
<feature type="compositionally biased region" description="Basic and acidic residues" evidence="1">
    <location>
        <begin position="66"/>
        <end position="79"/>
    </location>
</feature>
<dbReference type="EMBL" id="VBQZ03000044">
    <property type="protein sequence ID" value="MXQ88063.1"/>
    <property type="molecule type" value="Genomic_DNA"/>
</dbReference>
<keyword evidence="3" id="KW-1185">Reference proteome</keyword>
<accession>A0A6B0RL80</accession>
<proteinExistence type="predicted"/>
<comment type="caution">
    <text evidence="2">The sequence shown here is derived from an EMBL/GenBank/DDBJ whole genome shotgun (WGS) entry which is preliminary data.</text>
</comment>
<dbReference type="Proteomes" id="UP000322234">
    <property type="component" value="Unassembled WGS sequence"/>
</dbReference>
<dbReference type="AlphaFoldDB" id="A0A6B0RL80"/>
<organism evidence="2 3">
    <name type="scientific">Bos mutus</name>
    <name type="common">wild yak</name>
    <dbReference type="NCBI Taxonomy" id="72004"/>
    <lineage>
        <taxon>Eukaryota</taxon>
        <taxon>Metazoa</taxon>
        <taxon>Chordata</taxon>
        <taxon>Craniata</taxon>
        <taxon>Vertebrata</taxon>
        <taxon>Euteleostomi</taxon>
        <taxon>Mammalia</taxon>
        <taxon>Eutheria</taxon>
        <taxon>Laurasiatheria</taxon>
        <taxon>Artiodactyla</taxon>
        <taxon>Ruminantia</taxon>
        <taxon>Pecora</taxon>
        <taxon>Bovidae</taxon>
        <taxon>Bovinae</taxon>
        <taxon>Bos</taxon>
    </lineage>
</organism>
<feature type="compositionally biased region" description="Basic and acidic residues" evidence="1">
    <location>
        <begin position="22"/>
        <end position="58"/>
    </location>
</feature>
<feature type="region of interest" description="Disordered" evidence="1">
    <location>
        <begin position="1"/>
        <end position="107"/>
    </location>
</feature>
<sequence>MSFDRHGTTVVTDRGCLGASRSPDEWRDDRVLREQSGDPENDFHETRAVRREERREVVPGEPDMVEQERKCVRRDERGEGFQVSGAARGRQAQKMRADAGGTAHLDP</sequence>
<name>A0A6B0RL80_9CETA</name>
<evidence type="ECO:0000256" key="1">
    <source>
        <dbReference type="SAM" id="MobiDB-lite"/>
    </source>
</evidence>
<evidence type="ECO:0000313" key="2">
    <source>
        <dbReference type="EMBL" id="MXQ88063.1"/>
    </source>
</evidence>
<reference evidence="2" key="1">
    <citation type="submission" date="2019-10" db="EMBL/GenBank/DDBJ databases">
        <title>The sequence and de novo assembly of the wild yak genome.</title>
        <authorList>
            <person name="Liu Y."/>
        </authorList>
    </citation>
    <scope>NUCLEOTIDE SEQUENCE [LARGE SCALE GENOMIC DNA]</scope>
    <source>
        <strain evidence="2">WY2019</strain>
    </source>
</reference>